<organism evidence="1 2">
    <name type="scientific">Oxobacter pfennigii</name>
    <dbReference type="NCBI Taxonomy" id="36849"/>
    <lineage>
        <taxon>Bacteria</taxon>
        <taxon>Bacillati</taxon>
        <taxon>Bacillota</taxon>
        <taxon>Clostridia</taxon>
        <taxon>Eubacteriales</taxon>
        <taxon>Clostridiaceae</taxon>
        <taxon>Oxobacter</taxon>
    </lineage>
</organism>
<evidence type="ECO:0000313" key="2">
    <source>
        <dbReference type="Proteomes" id="UP000050326"/>
    </source>
</evidence>
<dbReference type="STRING" id="36849.OXPF_14950"/>
<sequence length="47" mass="5792">MEKKYGSVLSREELIEKYNLSEDDQVYLLDIFMDIEKEIFRFLSYHL</sequence>
<gene>
    <name evidence="1" type="ORF">OXPF_14950</name>
</gene>
<comment type="caution">
    <text evidence="1">The sequence shown here is derived from an EMBL/GenBank/DDBJ whole genome shotgun (WGS) entry which is preliminary data.</text>
</comment>
<proteinExistence type="predicted"/>
<reference evidence="1 2" key="1">
    <citation type="submission" date="2015-09" db="EMBL/GenBank/DDBJ databases">
        <title>Genome sequence of Oxobacter pfennigii DSM 3222.</title>
        <authorList>
            <person name="Poehlein A."/>
            <person name="Bengelsdorf F.R."/>
            <person name="Schiel-Bengelsdorf B."/>
            <person name="Duerre P."/>
            <person name="Daniel R."/>
        </authorList>
    </citation>
    <scope>NUCLEOTIDE SEQUENCE [LARGE SCALE GENOMIC DNA]</scope>
    <source>
        <strain evidence="1 2">DSM 3222</strain>
    </source>
</reference>
<dbReference type="AlphaFoldDB" id="A0A0P8YCW0"/>
<evidence type="ECO:0000313" key="1">
    <source>
        <dbReference type="EMBL" id="KPU45017.1"/>
    </source>
</evidence>
<dbReference type="EMBL" id="LKET01000028">
    <property type="protein sequence ID" value="KPU45017.1"/>
    <property type="molecule type" value="Genomic_DNA"/>
</dbReference>
<dbReference type="Proteomes" id="UP000050326">
    <property type="component" value="Unassembled WGS sequence"/>
</dbReference>
<name>A0A0P8YCW0_9CLOT</name>
<dbReference type="RefSeq" id="WP_160317174.1">
    <property type="nucleotide sequence ID" value="NZ_LKET01000028.1"/>
</dbReference>
<accession>A0A0P8YCW0</accession>
<protein>
    <submittedName>
        <fullName evidence="1">Uncharacterized protein</fullName>
    </submittedName>
</protein>
<keyword evidence="2" id="KW-1185">Reference proteome</keyword>